<comment type="caution">
    <text evidence="2">The sequence shown here is derived from an EMBL/GenBank/DDBJ whole genome shotgun (WGS) entry which is preliminary data.</text>
</comment>
<organism evidence="2 3">
    <name type="scientific">Phytophthora aleatoria</name>
    <dbReference type="NCBI Taxonomy" id="2496075"/>
    <lineage>
        <taxon>Eukaryota</taxon>
        <taxon>Sar</taxon>
        <taxon>Stramenopiles</taxon>
        <taxon>Oomycota</taxon>
        <taxon>Peronosporomycetes</taxon>
        <taxon>Peronosporales</taxon>
        <taxon>Peronosporaceae</taxon>
        <taxon>Phytophthora</taxon>
    </lineage>
</organism>
<evidence type="ECO:0000313" key="2">
    <source>
        <dbReference type="EMBL" id="KAG6950822.1"/>
    </source>
</evidence>
<dbReference type="AlphaFoldDB" id="A0A8J5M3K7"/>
<feature type="non-terminal residue" evidence="2">
    <location>
        <position position="50"/>
    </location>
</feature>
<feature type="region of interest" description="Disordered" evidence="1">
    <location>
        <begin position="1"/>
        <end position="20"/>
    </location>
</feature>
<evidence type="ECO:0000256" key="1">
    <source>
        <dbReference type="SAM" id="MobiDB-lite"/>
    </source>
</evidence>
<keyword evidence="3" id="KW-1185">Reference proteome</keyword>
<name>A0A8J5M3K7_9STRA</name>
<proteinExistence type="predicted"/>
<sequence>AGASVRSRSKHARGVREAGPRGICVGGPSAEILSEPRTALSRVSFLYTAS</sequence>
<evidence type="ECO:0000313" key="3">
    <source>
        <dbReference type="Proteomes" id="UP000709295"/>
    </source>
</evidence>
<reference evidence="2" key="1">
    <citation type="submission" date="2021-01" db="EMBL/GenBank/DDBJ databases">
        <title>Phytophthora aleatoria, a newly-described species from Pinus radiata is distinct from Phytophthora cactorum isolates based on comparative genomics.</title>
        <authorList>
            <person name="Mcdougal R."/>
            <person name="Panda P."/>
            <person name="Williams N."/>
            <person name="Studholme D.J."/>
        </authorList>
    </citation>
    <scope>NUCLEOTIDE SEQUENCE</scope>
    <source>
        <strain evidence="2">NZFS 4037</strain>
    </source>
</reference>
<dbReference type="EMBL" id="JAENGY010001261">
    <property type="protein sequence ID" value="KAG6950822.1"/>
    <property type="molecule type" value="Genomic_DNA"/>
</dbReference>
<accession>A0A8J5M3K7</accession>
<feature type="non-terminal residue" evidence="2">
    <location>
        <position position="1"/>
    </location>
</feature>
<dbReference type="Proteomes" id="UP000709295">
    <property type="component" value="Unassembled WGS sequence"/>
</dbReference>
<protein>
    <submittedName>
        <fullName evidence="2">Uncharacterized protein</fullName>
    </submittedName>
</protein>
<gene>
    <name evidence="2" type="ORF">JG688_00013995</name>
</gene>